<dbReference type="Proteomes" id="UP001378592">
    <property type="component" value="Unassembled WGS sequence"/>
</dbReference>
<name>A0AAN9YYW5_9ORTH</name>
<evidence type="ECO:0000313" key="2">
    <source>
        <dbReference type="EMBL" id="KAK7794798.1"/>
    </source>
</evidence>
<evidence type="ECO:0000256" key="1">
    <source>
        <dbReference type="SAM" id="MobiDB-lite"/>
    </source>
</evidence>
<evidence type="ECO:0000313" key="3">
    <source>
        <dbReference type="Proteomes" id="UP001378592"/>
    </source>
</evidence>
<feature type="compositionally biased region" description="Pro residues" evidence="1">
    <location>
        <begin position="11"/>
        <end position="34"/>
    </location>
</feature>
<feature type="compositionally biased region" description="Polar residues" evidence="1">
    <location>
        <begin position="1"/>
        <end position="10"/>
    </location>
</feature>
<sequence>MSEVGEQQLQEPPPPPPPLPPPPSPTSTPPPPSSPDGSDMDGVQEQEPPPPPLSVFHWSSSGGEEEEEAGDKTRRKRRKNTQKGSACTTQCDLHCKTKPKRISSLNRKPTDKRRVIRGRLLQQQQQSLTGDVVNVTQCARNAAEWLARAVVTLCNDNKIIIVVLKSTCQMQCIPSNH</sequence>
<keyword evidence="3" id="KW-1185">Reference proteome</keyword>
<accession>A0AAN9YYW5</accession>
<dbReference type="AlphaFoldDB" id="A0AAN9YYW5"/>
<proteinExistence type="predicted"/>
<organism evidence="2 3">
    <name type="scientific">Gryllus longicercus</name>
    <dbReference type="NCBI Taxonomy" id="2509291"/>
    <lineage>
        <taxon>Eukaryota</taxon>
        <taxon>Metazoa</taxon>
        <taxon>Ecdysozoa</taxon>
        <taxon>Arthropoda</taxon>
        <taxon>Hexapoda</taxon>
        <taxon>Insecta</taxon>
        <taxon>Pterygota</taxon>
        <taxon>Neoptera</taxon>
        <taxon>Polyneoptera</taxon>
        <taxon>Orthoptera</taxon>
        <taxon>Ensifera</taxon>
        <taxon>Gryllidea</taxon>
        <taxon>Grylloidea</taxon>
        <taxon>Gryllidae</taxon>
        <taxon>Gryllinae</taxon>
        <taxon>Gryllus</taxon>
    </lineage>
</organism>
<dbReference type="EMBL" id="JAZDUA010000318">
    <property type="protein sequence ID" value="KAK7794798.1"/>
    <property type="molecule type" value="Genomic_DNA"/>
</dbReference>
<protein>
    <submittedName>
        <fullName evidence="2">Uncharacterized protein</fullName>
    </submittedName>
</protein>
<reference evidence="2 3" key="1">
    <citation type="submission" date="2024-03" db="EMBL/GenBank/DDBJ databases">
        <title>The genome assembly and annotation of the cricket Gryllus longicercus Weissman &amp; Gray.</title>
        <authorList>
            <person name="Szrajer S."/>
            <person name="Gray D."/>
            <person name="Ylla G."/>
        </authorList>
    </citation>
    <scope>NUCLEOTIDE SEQUENCE [LARGE SCALE GENOMIC DNA]</scope>
    <source>
        <strain evidence="2">DAG 2021-001</strain>
        <tissue evidence="2">Whole body minus gut</tissue>
    </source>
</reference>
<gene>
    <name evidence="2" type="ORF">R5R35_004137</name>
</gene>
<feature type="region of interest" description="Disordered" evidence="1">
    <location>
        <begin position="1"/>
        <end position="88"/>
    </location>
</feature>
<comment type="caution">
    <text evidence="2">The sequence shown here is derived from an EMBL/GenBank/DDBJ whole genome shotgun (WGS) entry which is preliminary data.</text>
</comment>